<dbReference type="PANTHER" id="PTHR46652">
    <property type="entry name" value="LEUCINE-RICH REPEAT AND IQ DOMAIN-CONTAINING PROTEIN 1-RELATED"/>
    <property type="match status" value="1"/>
</dbReference>
<organism evidence="5 6">
    <name type="scientific">Parnassius mnemosyne</name>
    <name type="common">clouded apollo</name>
    <dbReference type="NCBI Taxonomy" id="213953"/>
    <lineage>
        <taxon>Eukaryota</taxon>
        <taxon>Metazoa</taxon>
        <taxon>Ecdysozoa</taxon>
        <taxon>Arthropoda</taxon>
        <taxon>Hexapoda</taxon>
        <taxon>Insecta</taxon>
        <taxon>Pterygota</taxon>
        <taxon>Neoptera</taxon>
        <taxon>Endopterygota</taxon>
        <taxon>Lepidoptera</taxon>
        <taxon>Glossata</taxon>
        <taxon>Ditrysia</taxon>
        <taxon>Papilionoidea</taxon>
        <taxon>Papilionidae</taxon>
        <taxon>Parnassiinae</taxon>
        <taxon>Parnassini</taxon>
        <taxon>Parnassius</taxon>
        <taxon>Driopa</taxon>
    </lineage>
</organism>
<evidence type="ECO:0000313" key="6">
    <source>
        <dbReference type="Proteomes" id="UP001314205"/>
    </source>
</evidence>
<dbReference type="InterPro" id="IPR050836">
    <property type="entry name" value="SDS22/Internalin_LRR"/>
</dbReference>
<dbReference type="AlphaFoldDB" id="A0AAV1L9W8"/>
<dbReference type="Gene3D" id="3.80.10.10">
    <property type="entry name" value="Ribonuclease Inhibitor"/>
    <property type="match status" value="2"/>
</dbReference>
<dbReference type="Proteomes" id="UP001314205">
    <property type="component" value="Unassembled WGS sequence"/>
</dbReference>
<gene>
    <name evidence="5" type="ORF">PARMNEM_LOCUS11394</name>
</gene>
<evidence type="ECO:0000256" key="2">
    <source>
        <dbReference type="ARBA" id="ARBA00022737"/>
    </source>
</evidence>
<sequence length="359" mass="41642">MDCVIKLNNLKQNEEDLRREAKKLKNRKSIIASKRRTHLYMFEKCITTIPKPKYPNHIIYAYYHNNYINKIENLDEMYNLTHLHLQWNKITKIEGLDKLTKLKKLYLGCNCISVVENLMGLKYLEELYIEKQNVDSPDPLCFEPRTMVSIGATLRILNVSENKITDISWIKPLRRLEVLIAVKNKLDDVEVVADHICTLLCLVDVNFTGNPMTKKHRYKEIIIARCAQLRVLDTIPINNTSKTFLQNFDKVVRLRQINERNKMGISRPSAEDFFELNMLTGPKTQSALSVAEISKRQSKLTAVDSTYAFMPRAFWRAKPTPARDSVAPPAEPPPQKEQRDENTVPIKGILKKPMPMKYI</sequence>
<feature type="region of interest" description="Disordered" evidence="4">
    <location>
        <begin position="319"/>
        <end position="347"/>
    </location>
</feature>
<evidence type="ECO:0000256" key="1">
    <source>
        <dbReference type="ARBA" id="ARBA00022614"/>
    </source>
</evidence>
<dbReference type="Pfam" id="PF12799">
    <property type="entry name" value="LRR_4"/>
    <property type="match status" value="1"/>
</dbReference>
<evidence type="ECO:0000256" key="4">
    <source>
        <dbReference type="SAM" id="MobiDB-lite"/>
    </source>
</evidence>
<proteinExistence type="predicted"/>
<dbReference type="InterPro" id="IPR001611">
    <property type="entry name" value="Leu-rich_rpt"/>
</dbReference>
<name>A0AAV1L9W8_9NEOP</name>
<evidence type="ECO:0000313" key="5">
    <source>
        <dbReference type="EMBL" id="CAK1591117.1"/>
    </source>
</evidence>
<keyword evidence="3" id="KW-0175">Coiled coil</keyword>
<dbReference type="SUPFAM" id="SSF52058">
    <property type="entry name" value="L domain-like"/>
    <property type="match status" value="1"/>
</dbReference>
<dbReference type="PANTHER" id="PTHR46652:SF3">
    <property type="entry name" value="LEUCINE-RICH REPEAT-CONTAINING PROTEIN 9"/>
    <property type="match status" value="1"/>
</dbReference>
<evidence type="ECO:0000256" key="3">
    <source>
        <dbReference type="SAM" id="Coils"/>
    </source>
</evidence>
<protein>
    <recommendedName>
        <fullName evidence="7">Protein phosphatase 1 regulatory subunit 42</fullName>
    </recommendedName>
</protein>
<dbReference type="EMBL" id="CAVLGL010000086">
    <property type="protein sequence ID" value="CAK1591117.1"/>
    <property type="molecule type" value="Genomic_DNA"/>
</dbReference>
<comment type="caution">
    <text evidence="5">The sequence shown here is derived from an EMBL/GenBank/DDBJ whole genome shotgun (WGS) entry which is preliminary data.</text>
</comment>
<dbReference type="PROSITE" id="PS51450">
    <property type="entry name" value="LRR"/>
    <property type="match status" value="3"/>
</dbReference>
<dbReference type="SMART" id="SM00365">
    <property type="entry name" value="LRR_SD22"/>
    <property type="match status" value="2"/>
</dbReference>
<reference evidence="5 6" key="1">
    <citation type="submission" date="2023-11" db="EMBL/GenBank/DDBJ databases">
        <authorList>
            <person name="Hedman E."/>
            <person name="Englund M."/>
            <person name="Stromberg M."/>
            <person name="Nyberg Akerstrom W."/>
            <person name="Nylinder S."/>
            <person name="Jareborg N."/>
            <person name="Kallberg Y."/>
            <person name="Kronander E."/>
        </authorList>
    </citation>
    <scope>NUCLEOTIDE SEQUENCE [LARGE SCALE GENOMIC DNA]</scope>
</reference>
<feature type="coiled-coil region" evidence="3">
    <location>
        <begin position="7"/>
        <end position="34"/>
    </location>
</feature>
<dbReference type="Pfam" id="PF13516">
    <property type="entry name" value="LRR_6"/>
    <property type="match status" value="1"/>
</dbReference>
<evidence type="ECO:0008006" key="7">
    <source>
        <dbReference type="Google" id="ProtNLM"/>
    </source>
</evidence>
<dbReference type="CDD" id="cd21340">
    <property type="entry name" value="PPP1R42"/>
    <property type="match status" value="1"/>
</dbReference>
<keyword evidence="2" id="KW-0677">Repeat</keyword>
<keyword evidence="1" id="KW-0433">Leucine-rich repeat</keyword>
<keyword evidence="6" id="KW-1185">Reference proteome</keyword>
<accession>A0AAV1L9W8</accession>
<dbReference type="InterPro" id="IPR032675">
    <property type="entry name" value="LRR_dom_sf"/>
</dbReference>
<dbReference type="InterPro" id="IPR025875">
    <property type="entry name" value="Leu-rich_rpt_4"/>
</dbReference>